<evidence type="ECO:0000256" key="5">
    <source>
        <dbReference type="SAM" id="Phobius"/>
    </source>
</evidence>
<evidence type="ECO:0000256" key="4">
    <source>
        <dbReference type="ARBA" id="ARBA00023136"/>
    </source>
</evidence>
<feature type="transmembrane region" description="Helical" evidence="5">
    <location>
        <begin position="6"/>
        <end position="24"/>
    </location>
</feature>
<evidence type="ECO:0000313" key="7">
    <source>
        <dbReference type="Proteomes" id="UP001597440"/>
    </source>
</evidence>
<feature type="transmembrane region" description="Helical" evidence="5">
    <location>
        <begin position="65"/>
        <end position="84"/>
    </location>
</feature>
<dbReference type="Proteomes" id="UP001597440">
    <property type="component" value="Unassembled WGS sequence"/>
</dbReference>
<keyword evidence="3 5" id="KW-1133">Transmembrane helix</keyword>
<evidence type="ECO:0000256" key="3">
    <source>
        <dbReference type="ARBA" id="ARBA00022989"/>
    </source>
</evidence>
<evidence type="ECO:0000313" key="6">
    <source>
        <dbReference type="EMBL" id="MFD2556698.1"/>
    </source>
</evidence>
<evidence type="ECO:0000256" key="1">
    <source>
        <dbReference type="ARBA" id="ARBA00004141"/>
    </source>
</evidence>
<accession>A0ABW5L810</accession>
<protein>
    <submittedName>
        <fullName evidence="6">DUF4870 domain-containing protein</fullName>
    </submittedName>
</protein>
<keyword evidence="4 5" id="KW-0472">Membrane</keyword>
<dbReference type="InterPro" id="IPR019109">
    <property type="entry name" value="MamF_MmsF"/>
</dbReference>
<keyword evidence="2 5" id="KW-0812">Transmembrane</keyword>
<comment type="caution">
    <text evidence="6">The sequence shown here is derived from an EMBL/GenBank/DDBJ whole genome shotgun (WGS) entry which is preliminary data.</text>
</comment>
<keyword evidence="7" id="KW-1185">Reference proteome</keyword>
<evidence type="ECO:0000256" key="2">
    <source>
        <dbReference type="ARBA" id="ARBA00022692"/>
    </source>
</evidence>
<comment type="subcellular location">
    <subcellularLocation>
        <location evidence="1">Membrane</location>
        <topology evidence="1">Multi-pass membrane protein</topology>
    </subcellularLocation>
</comment>
<sequence>MTNKTLSIVSYITLIGWLIAYFSGKENANSLLKYHLRQSFGLLITSIVFNVVVSILISIIPFLGLLSYVGIIFLGLMIIGIINASNEVEKPLPLIGRLFESKFGFIQ</sequence>
<dbReference type="RefSeq" id="WP_210354889.1">
    <property type="nucleotide sequence ID" value="NZ_JAEQMU010000002.1"/>
</dbReference>
<dbReference type="EMBL" id="JBHULD010000025">
    <property type="protein sequence ID" value="MFD2556698.1"/>
    <property type="molecule type" value="Genomic_DNA"/>
</dbReference>
<feature type="transmembrane region" description="Helical" evidence="5">
    <location>
        <begin position="36"/>
        <end position="59"/>
    </location>
</feature>
<name>A0ABW5L810_9SPHI</name>
<proteinExistence type="predicted"/>
<gene>
    <name evidence="6" type="ORF">ACFSQW_20085</name>
</gene>
<reference evidence="7" key="1">
    <citation type="journal article" date="2019" name="Int. J. Syst. Evol. Microbiol.">
        <title>The Global Catalogue of Microorganisms (GCM) 10K type strain sequencing project: providing services to taxonomists for standard genome sequencing and annotation.</title>
        <authorList>
            <consortium name="The Broad Institute Genomics Platform"/>
            <consortium name="The Broad Institute Genome Sequencing Center for Infectious Disease"/>
            <person name="Wu L."/>
            <person name="Ma J."/>
        </authorList>
    </citation>
    <scope>NUCLEOTIDE SEQUENCE [LARGE SCALE GENOMIC DNA]</scope>
    <source>
        <strain evidence="7">KCTC 52298</strain>
    </source>
</reference>
<dbReference type="Pfam" id="PF09685">
    <property type="entry name" value="MamF_MmsF"/>
    <property type="match status" value="1"/>
</dbReference>
<organism evidence="6 7">
    <name type="scientific">Sphingobacterium tabacisoli</name>
    <dbReference type="NCBI Taxonomy" id="2044855"/>
    <lineage>
        <taxon>Bacteria</taxon>
        <taxon>Pseudomonadati</taxon>
        <taxon>Bacteroidota</taxon>
        <taxon>Sphingobacteriia</taxon>
        <taxon>Sphingobacteriales</taxon>
        <taxon>Sphingobacteriaceae</taxon>
        <taxon>Sphingobacterium</taxon>
    </lineage>
</organism>